<feature type="region of interest" description="Disordered" evidence="1">
    <location>
        <begin position="1"/>
        <end position="40"/>
    </location>
</feature>
<name>A0A1J1C9E5_CALAY</name>
<sequence length="40" mass="4830">MKIRKPLKRFPLNHCLSPNKMNQYPHAQQKPPEKQRISFV</sequence>
<dbReference type="Proteomes" id="UP000183868">
    <property type="component" value="Chromosome"/>
</dbReference>
<evidence type="ECO:0000313" key="3">
    <source>
        <dbReference type="Proteomes" id="UP000183868"/>
    </source>
</evidence>
<proteinExistence type="predicted"/>
<dbReference type="KEGG" id="caby:Cabys_2417"/>
<reference evidence="2 3" key="1">
    <citation type="submission" date="2016-11" db="EMBL/GenBank/DDBJ databases">
        <title>Genomic analysis of Caldithrix abyssi and proposal of a novel bacterial phylum Caldithrichaeota.</title>
        <authorList>
            <person name="Kublanov I."/>
            <person name="Sigalova O."/>
            <person name="Gavrilov S."/>
            <person name="Lebedinsky A."/>
            <person name="Ivanova N."/>
            <person name="Daum C."/>
            <person name="Reddy T."/>
            <person name="Klenk H.P."/>
            <person name="Goker M."/>
            <person name="Reva O."/>
            <person name="Miroshnichenko M."/>
            <person name="Kyprides N."/>
            <person name="Woyke T."/>
            <person name="Gelfand M."/>
        </authorList>
    </citation>
    <scope>NUCLEOTIDE SEQUENCE [LARGE SCALE GENOMIC DNA]</scope>
    <source>
        <strain evidence="2 3">LF13</strain>
    </source>
</reference>
<dbReference type="AlphaFoldDB" id="A0A1J1C9E5"/>
<feature type="compositionally biased region" description="Basic and acidic residues" evidence="1">
    <location>
        <begin position="31"/>
        <end position="40"/>
    </location>
</feature>
<gene>
    <name evidence="2" type="ORF">Cabys_2417</name>
</gene>
<protein>
    <submittedName>
        <fullName evidence="2">Uncharacterized protein</fullName>
    </submittedName>
</protein>
<accession>A0A1J1C9E5</accession>
<dbReference type="EMBL" id="CP018099">
    <property type="protein sequence ID" value="APF19166.1"/>
    <property type="molecule type" value="Genomic_DNA"/>
</dbReference>
<organism evidence="2 3">
    <name type="scientific">Caldithrix abyssi DSM 13497</name>
    <dbReference type="NCBI Taxonomy" id="880073"/>
    <lineage>
        <taxon>Bacteria</taxon>
        <taxon>Pseudomonadati</taxon>
        <taxon>Calditrichota</taxon>
        <taxon>Calditrichia</taxon>
        <taxon>Calditrichales</taxon>
        <taxon>Calditrichaceae</taxon>
        <taxon>Caldithrix</taxon>
    </lineage>
</organism>
<evidence type="ECO:0000256" key="1">
    <source>
        <dbReference type="SAM" id="MobiDB-lite"/>
    </source>
</evidence>
<evidence type="ECO:0000313" key="2">
    <source>
        <dbReference type="EMBL" id="APF19166.1"/>
    </source>
</evidence>